<evidence type="ECO:0008006" key="2">
    <source>
        <dbReference type="Google" id="ProtNLM"/>
    </source>
</evidence>
<dbReference type="AlphaFoldDB" id="A0A6J4P833"/>
<dbReference type="EMBL" id="CADCUQ010000415">
    <property type="protein sequence ID" value="CAA9402901.1"/>
    <property type="molecule type" value="Genomic_DNA"/>
</dbReference>
<reference evidence="1" key="1">
    <citation type="submission" date="2020-02" db="EMBL/GenBank/DDBJ databases">
        <authorList>
            <person name="Meier V. D."/>
        </authorList>
    </citation>
    <scope>NUCLEOTIDE SEQUENCE</scope>
    <source>
        <strain evidence="1">AVDCRST_MAG64</strain>
    </source>
</reference>
<dbReference type="InterPro" id="IPR022025">
    <property type="entry name" value="Amidoligase_2"/>
</dbReference>
<dbReference type="Pfam" id="PF12224">
    <property type="entry name" value="Amidoligase_2"/>
    <property type="match status" value="1"/>
</dbReference>
<evidence type="ECO:0000313" key="1">
    <source>
        <dbReference type="EMBL" id="CAA9402901.1"/>
    </source>
</evidence>
<protein>
    <recommendedName>
        <fullName evidence="2">Amidoligase enzyme</fullName>
    </recommendedName>
</protein>
<gene>
    <name evidence="1" type="ORF">AVDCRST_MAG64-1814</name>
</gene>
<organism evidence="1">
    <name type="scientific">uncultured Phycisphaerae bacterium</name>
    <dbReference type="NCBI Taxonomy" id="904963"/>
    <lineage>
        <taxon>Bacteria</taxon>
        <taxon>Pseudomonadati</taxon>
        <taxon>Planctomycetota</taxon>
        <taxon>Phycisphaerae</taxon>
        <taxon>environmental samples</taxon>
    </lineage>
</organism>
<proteinExistence type="predicted"/>
<sequence>MSVTDAKTAFHLPPAVHNAAGRVRKAGFELEYAGLSLEAAAVIVRHVFGGRHVVEGPSVQRVASTRFGTFKLEIDSSLLKDRKYEQPLRALGLDPEKLGGATVVERAVARVFAAAGVPFEIVTPPIPITDLAPLDEFRRLLWQNEADGTRVLPWYAFGMHINPEIPGNDPGLLRDYLRAFLLLYPWLKDRVRVDLARSISPYINAFPDAYASLLLRADYPADAGRLIDDYLAYNPTRNRPLDMLPVLCHLDERRVMHRVQERHLVKARPAFHYRLPNCLVDEPDWTLAREWNTWVAVERLAHDPERIARMSRDYLDADRRSFKPFVDRWPRALEQYMGTRFEV</sequence>
<name>A0A6J4P833_9BACT</name>
<accession>A0A6J4P833</accession>